<gene>
    <name evidence="1" type="ORF">NCTC8622_00684</name>
</gene>
<proteinExistence type="predicted"/>
<protein>
    <submittedName>
        <fullName evidence="1">Uncharacterized protein</fullName>
    </submittedName>
</protein>
<organism evidence="1 2">
    <name type="scientific">Escherichia coli</name>
    <dbReference type="NCBI Taxonomy" id="562"/>
    <lineage>
        <taxon>Bacteria</taxon>
        <taxon>Pseudomonadati</taxon>
        <taxon>Pseudomonadota</taxon>
        <taxon>Gammaproteobacteria</taxon>
        <taxon>Enterobacterales</taxon>
        <taxon>Enterobacteriaceae</taxon>
        <taxon>Escherichia</taxon>
    </lineage>
</organism>
<dbReference type="EMBL" id="UGCP01000002">
    <property type="protein sequence ID" value="STI81741.1"/>
    <property type="molecule type" value="Genomic_DNA"/>
</dbReference>
<accession>A0A376TYZ8</accession>
<sequence>METKDLIVIGGASMVLVSRQTPLDAVYPC</sequence>
<reference evidence="1 2" key="1">
    <citation type="submission" date="2018-06" db="EMBL/GenBank/DDBJ databases">
        <authorList>
            <consortium name="Pathogen Informatics"/>
            <person name="Doyle S."/>
        </authorList>
    </citation>
    <scope>NUCLEOTIDE SEQUENCE [LARGE SCALE GENOMIC DNA]</scope>
    <source>
        <strain evidence="1 2">NCTC8622</strain>
    </source>
</reference>
<evidence type="ECO:0000313" key="1">
    <source>
        <dbReference type="EMBL" id="STI81741.1"/>
    </source>
</evidence>
<dbReference type="AlphaFoldDB" id="A0A376TYZ8"/>
<evidence type="ECO:0000313" key="2">
    <source>
        <dbReference type="Proteomes" id="UP000254079"/>
    </source>
</evidence>
<dbReference type="Proteomes" id="UP000254079">
    <property type="component" value="Unassembled WGS sequence"/>
</dbReference>
<name>A0A376TYZ8_ECOLX</name>